<evidence type="ECO:0000256" key="4">
    <source>
        <dbReference type="ARBA" id="ARBA00023163"/>
    </source>
</evidence>
<dbReference type="EMBL" id="JALBUF010000008">
    <property type="protein sequence ID" value="MCI0184048.1"/>
    <property type="molecule type" value="Genomic_DNA"/>
</dbReference>
<dbReference type="SUPFAM" id="SSF46689">
    <property type="entry name" value="Homeodomain-like"/>
    <property type="match status" value="1"/>
</dbReference>
<keyword evidence="8" id="KW-1185">Reference proteome</keyword>
<comment type="caution">
    <text evidence="7">The sequence shown here is derived from an EMBL/GenBank/DDBJ whole genome shotgun (WGS) entry which is preliminary data.</text>
</comment>
<dbReference type="SUPFAM" id="SSF48498">
    <property type="entry name" value="Tetracyclin repressor-like, C-terminal domain"/>
    <property type="match status" value="1"/>
</dbReference>
<dbReference type="Pfam" id="PF17932">
    <property type="entry name" value="TetR_C_24"/>
    <property type="match status" value="1"/>
</dbReference>
<gene>
    <name evidence="7" type="primary">kstR2_2</name>
    <name evidence="7" type="ORF">MM817_02343</name>
</gene>
<dbReference type="InterPro" id="IPR009057">
    <property type="entry name" value="Homeodomain-like_sf"/>
</dbReference>
<dbReference type="InterPro" id="IPR041490">
    <property type="entry name" value="KstR2_TetR_C"/>
</dbReference>
<evidence type="ECO:0000259" key="6">
    <source>
        <dbReference type="PROSITE" id="PS50977"/>
    </source>
</evidence>
<keyword evidence="1" id="KW-0678">Repressor</keyword>
<evidence type="ECO:0000256" key="3">
    <source>
        <dbReference type="ARBA" id="ARBA00023125"/>
    </source>
</evidence>
<dbReference type="GO" id="GO:0003700">
    <property type="term" value="F:DNA-binding transcription factor activity"/>
    <property type="evidence" value="ECO:0007669"/>
    <property type="project" value="TreeGrafter"/>
</dbReference>
<evidence type="ECO:0000313" key="8">
    <source>
        <dbReference type="Proteomes" id="UP001139263"/>
    </source>
</evidence>
<accession>A0A9X1VDA4</accession>
<dbReference type="PANTHER" id="PTHR30055:SF175">
    <property type="entry name" value="HTH-TYPE TRANSCRIPTIONAL REPRESSOR KSTR2"/>
    <property type="match status" value="1"/>
</dbReference>
<keyword evidence="2" id="KW-0805">Transcription regulation</keyword>
<name>A0A9X1VDA4_9BACL</name>
<dbReference type="Pfam" id="PF00440">
    <property type="entry name" value="TetR_N"/>
    <property type="match status" value="1"/>
</dbReference>
<dbReference type="InterPro" id="IPR050109">
    <property type="entry name" value="HTH-type_TetR-like_transc_reg"/>
</dbReference>
<dbReference type="RefSeq" id="WP_241715235.1">
    <property type="nucleotide sequence ID" value="NZ_JALBUF010000008.1"/>
</dbReference>
<evidence type="ECO:0000256" key="2">
    <source>
        <dbReference type="ARBA" id="ARBA00023015"/>
    </source>
</evidence>
<feature type="DNA-binding region" description="H-T-H motif" evidence="5">
    <location>
        <begin position="25"/>
        <end position="44"/>
    </location>
</feature>
<organism evidence="7 8">
    <name type="scientific">Sulfoacidibacillus ferrooxidans</name>
    <dbReference type="NCBI Taxonomy" id="2005001"/>
    <lineage>
        <taxon>Bacteria</taxon>
        <taxon>Bacillati</taxon>
        <taxon>Bacillota</taxon>
        <taxon>Bacilli</taxon>
        <taxon>Bacillales</taxon>
        <taxon>Alicyclobacillaceae</taxon>
        <taxon>Sulfoacidibacillus</taxon>
    </lineage>
</organism>
<dbReference type="GO" id="GO:0000976">
    <property type="term" value="F:transcription cis-regulatory region binding"/>
    <property type="evidence" value="ECO:0007669"/>
    <property type="project" value="TreeGrafter"/>
</dbReference>
<reference evidence="7" key="1">
    <citation type="submission" date="2022-03" db="EMBL/GenBank/DDBJ databases">
        <title>Draft Genome Sequence of Firmicute Strain S0AB, a Heterotrophic Iron/Sulfur-Oxidizing Extreme Acidophile.</title>
        <authorList>
            <person name="Vergara E."/>
            <person name="Pakostova E."/>
            <person name="Johnson D.B."/>
            <person name="Holmes D.S."/>
        </authorList>
    </citation>
    <scope>NUCLEOTIDE SEQUENCE</scope>
    <source>
        <strain evidence="7">S0AB</strain>
    </source>
</reference>
<dbReference type="InterPro" id="IPR036271">
    <property type="entry name" value="Tet_transcr_reg_TetR-rel_C_sf"/>
</dbReference>
<keyword evidence="3 5" id="KW-0238">DNA-binding</keyword>
<dbReference type="Proteomes" id="UP001139263">
    <property type="component" value="Unassembled WGS sequence"/>
</dbReference>
<dbReference type="AlphaFoldDB" id="A0A9X1VDA4"/>
<evidence type="ECO:0000256" key="5">
    <source>
        <dbReference type="PROSITE-ProRule" id="PRU00335"/>
    </source>
</evidence>
<keyword evidence="4" id="KW-0804">Transcription</keyword>
<dbReference type="Gene3D" id="1.10.10.60">
    <property type="entry name" value="Homeodomain-like"/>
    <property type="match status" value="1"/>
</dbReference>
<sequence>MKSSKDEIFRAARFLFSTKGYHGTTIRDIAKARGILSGSLYAHIESKEDLLYAIVEEGATAFLDALIPISQSDMSALNKLQAALVAHIEVITTHMDGARVFLHEWTALDDEHRQKVLLQRDEYEKLWAQLLQEGIDTGVLKPVNVKYLRLLVLSAGNWVSEWYRSDGPMSPEMIASEFLTILLYGVAE</sequence>
<dbReference type="PANTHER" id="PTHR30055">
    <property type="entry name" value="HTH-TYPE TRANSCRIPTIONAL REGULATOR RUTR"/>
    <property type="match status" value="1"/>
</dbReference>
<protein>
    <submittedName>
        <fullName evidence="7">HTH-type transcriptional repressor KstR2</fullName>
    </submittedName>
</protein>
<feature type="domain" description="HTH tetR-type" evidence="6">
    <location>
        <begin position="2"/>
        <end position="62"/>
    </location>
</feature>
<dbReference type="PROSITE" id="PS50977">
    <property type="entry name" value="HTH_TETR_2"/>
    <property type="match status" value="1"/>
</dbReference>
<evidence type="ECO:0000256" key="1">
    <source>
        <dbReference type="ARBA" id="ARBA00022491"/>
    </source>
</evidence>
<evidence type="ECO:0000313" key="7">
    <source>
        <dbReference type="EMBL" id="MCI0184048.1"/>
    </source>
</evidence>
<dbReference type="PRINTS" id="PR00455">
    <property type="entry name" value="HTHTETR"/>
</dbReference>
<proteinExistence type="predicted"/>
<dbReference type="InterPro" id="IPR001647">
    <property type="entry name" value="HTH_TetR"/>
</dbReference>
<dbReference type="Gene3D" id="1.10.357.10">
    <property type="entry name" value="Tetracycline Repressor, domain 2"/>
    <property type="match status" value="1"/>
</dbReference>